<evidence type="ECO:0000256" key="1">
    <source>
        <dbReference type="ARBA" id="ARBA00004604"/>
    </source>
</evidence>
<evidence type="ECO:0000259" key="15">
    <source>
        <dbReference type="PROSITE" id="PS51192"/>
    </source>
</evidence>
<dbReference type="EC" id="3.6.4.13" evidence="2"/>
<sequence>KMEEKEVAFEDFGIDARLLKSIYCLGWKKPTLIQEKAIVLGMEGKDILMKGRTGCGKSAAFLIPIINKLLSIKNYDNLQAIRAVILAPSKELCKQLFMNATDLNQCSSKFLNIVNVAEGKHLKPLLVQKPDIIISTPSSLLNLLKNKTLENLKEHLTFLAVDEADLMFSFGYEKDIRDVLTEILPESGCQSFLVSATLNPDIKDLKKLILQNAVIVKLEQPDLPESDRLTQYHIQCEEEDKFVLINALFKLNLIRGRSIIFVNTVDRCYKLKLFLEQFGVRSCILNSELPVTSRCHIVEQYNKGIYDIIIASDELCAEDPNNRKKEKSKRKPDPEFSVARGIDFQNVSNIINFDFPKSVVSYIHRVGRTARGDQDADGTALSFISLQEQPQFNEVKEALSDGSNFKPYQFRMSELEAFRYRSRDALRAVTRIAVREARVKEIKRELLSSEKLKSFFKEHPKDLKLLQHDKALHTVKHQPHLKHIPEYIVPDTLQAMVKGTTTIRNESLGLDDDDAEEAPLVTQSITRKPLPKSRNKRSNDPLRTFSMSKKRK</sequence>
<keyword evidence="19" id="KW-1185">Reference proteome</keyword>
<dbReference type="GO" id="GO:0003724">
    <property type="term" value="F:RNA helicase activity"/>
    <property type="evidence" value="ECO:0007669"/>
    <property type="project" value="UniProtKB-EC"/>
</dbReference>
<feature type="domain" description="Helicase ATP-binding" evidence="15">
    <location>
        <begin position="38"/>
        <end position="216"/>
    </location>
</feature>
<dbReference type="OrthoDB" id="1191041at2759"/>
<evidence type="ECO:0000256" key="3">
    <source>
        <dbReference type="ARBA" id="ARBA00022517"/>
    </source>
</evidence>
<evidence type="ECO:0000256" key="2">
    <source>
        <dbReference type="ARBA" id="ARBA00012552"/>
    </source>
</evidence>
<evidence type="ECO:0000256" key="13">
    <source>
        <dbReference type="PROSITE-ProRule" id="PRU00552"/>
    </source>
</evidence>
<dbReference type="GO" id="GO:0005730">
    <property type="term" value="C:nucleolus"/>
    <property type="evidence" value="ECO:0007669"/>
    <property type="project" value="UniProtKB-SubCell"/>
</dbReference>
<keyword evidence="8" id="KW-0067">ATP-binding</keyword>
<evidence type="ECO:0000256" key="11">
    <source>
        <dbReference type="ARBA" id="ARBA00038041"/>
    </source>
</evidence>
<dbReference type="STRING" id="299467.A0A443SD08"/>
<dbReference type="GO" id="GO:0006364">
    <property type="term" value="P:rRNA processing"/>
    <property type="evidence" value="ECO:0007669"/>
    <property type="project" value="UniProtKB-KW"/>
</dbReference>
<name>A0A443SD08_9ACAR</name>
<comment type="catalytic activity">
    <reaction evidence="12">
        <text>ATP + H2O = ADP + phosphate + H(+)</text>
        <dbReference type="Rhea" id="RHEA:13065"/>
        <dbReference type="ChEBI" id="CHEBI:15377"/>
        <dbReference type="ChEBI" id="CHEBI:15378"/>
        <dbReference type="ChEBI" id="CHEBI:30616"/>
        <dbReference type="ChEBI" id="CHEBI:43474"/>
        <dbReference type="ChEBI" id="CHEBI:456216"/>
        <dbReference type="EC" id="3.6.4.13"/>
    </reaction>
</comment>
<gene>
    <name evidence="18" type="ORF">B4U80_01687</name>
</gene>
<dbReference type="GO" id="GO:0005829">
    <property type="term" value="C:cytosol"/>
    <property type="evidence" value="ECO:0007669"/>
    <property type="project" value="TreeGrafter"/>
</dbReference>
<dbReference type="SMART" id="SM00490">
    <property type="entry name" value="HELICc"/>
    <property type="match status" value="1"/>
</dbReference>
<dbReference type="PROSITE" id="PS51195">
    <property type="entry name" value="Q_MOTIF"/>
    <property type="match status" value="1"/>
</dbReference>
<feature type="short sequence motif" description="Q motif" evidence="13">
    <location>
        <begin position="7"/>
        <end position="35"/>
    </location>
</feature>
<organism evidence="18 19">
    <name type="scientific">Leptotrombidium deliense</name>
    <dbReference type="NCBI Taxonomy" id="299467"/>
    <lineage>
        <taxon>Eukaryota</taxon>
        <taxon>Metazoa</taxon>
        <taxon>Ecdysozoa</taxon>
        <taxon>Arthropoda</taxon>
        <taxon>Chelicerata</taxon>
        <taxon>Arachnida</taxon>
        <taxon>Acari</taxon>
        <taxon>Acariformes</taxon>
        <taxon>Trombidiformes</taxon>
        <taxon>Prostigmata</taxon>
        <taxon>Anystina</taxon>
        <taxon>Parasitengona</taxon>
        <taxon>Trombiculoidea</taxon>
        <taxon>Trombiculidae</taxon>
        <taxon>Leptotrombidium</taxon>
    </lineage>
</organism>
<evidence type="ECO:0000256" key="9">
    <source>
        <dbReference type="ARBA" id="ARBA00022884"/>
    </source>
</evidence>
<dbReference type="FunFam" id="3.40.50.300:FF:001046">
    <property type="entry name" value="Probable ATP-dependent RNA helicase ddx56"/>
    <property type="match status" value="1"/>
</dbReference>
<evidence type="ECO:0000256" key="12">
    <source>
        <dbReference type="ARBA" id="ARBA00047984"/>
    </source>
</evidence>
<dbReference type="InterPro" id="IPR014014">
    <property type="entry name" value="RNA_helicase_DEAD_Q_motif"/>
</dbReference>
<dbReference type="Proteomes" id="UP000288716">
    <property type="component" value="Unassembled WGS sequence"/>
</dbReference>
<comment type="similarity">
    <text evidence="11">Belongs to the DEAD box helicase family. DDX56/DBP9 subfamily.</text>
</comment>
<keyword evidence="9" id="KW-0694">RNA-binding</keyword>
<dbReference type="CDD" id="cd18787">
    <property type="entry name" value="SF2_C_DEAD"/>
    <property type="match status" value="1"/>
</dbReference>
<keyword evidence="3" id="KW-0690">Ribosome biogenesis</keyword>
<keyword evidence="6" id="KW-0378">Hydrolase</keyword>
<dbReference type="InterPro" id="IPR050079">
    <property type="entry name" value="DEAD_box_RNA_helicase"/>
</dbReference>
<feature type="non-terminal residue" evidence="18">
    <location>
        <position position="1"/>
    </location>
</feature>
<dbReference type="VEuPathDB" id="VectorBase:LDEU006653"/>
<dbReference type="InterPro" id="IPR001650">
    <property type="entry name" value="Helicase_C-like"/>
</dbReference>
<evidence type="ECO:0000256" key="5">
    <source>
        <dbReference type="ARBA" id="ARBA00022741"/>
    </source>
</evidence>
<evidence type="ECO:0000256" key="14">
    <source>
        <dbReference type="SAM" id="MobiDB-lite"/>
    </source>
</evidence>
<accession>A0A443SD08</accession>
<dbReference type="PANTHER" id="PTHR47959">
    <property type="entry name" value="ATP-DEPENDENT RNA HELICASE RHLE-RELATED"/>
    <property type="match status" value="1"/>
</dbReference>
<evidence type="ECO:0000256" key="10">
    <source>
        <dbReference type="ARBA" id="ARBA00023242"/>
    </source>
</evidence>
<dbReference type="InterPro" id="IPR027417">
    <property type="entry name" value="P-loop_NTPase"/>
</dbReference>
<dbReference type="GO" id="GO:0003723">
    <property type="term" value="F:RNA binding"/>
    <property type="evidence" value="ECO:0007669"/>
    <property type="project" value="UniProtKB-KW"/>
</dbReference>
<dbReference type="AlphaFoldDB" id="A0A443SD08"/>
<evidence type="ECO:0000256" key="7">
    <source>
        <dbReference type="ARBA" id="ARBA00022806"/>
    </source>
</evidence>
<evidence type="ECO:0000313" key="19">
    <source>
        <dbReference type="Proteomes" id="UP000288716"/>
    </source>
</evidence>
<dbReference type="InterPro" id="IPR014001">
    <property type="entry name" value="Helicase_ATP-bd"/>
</dbReference>
<dbReference type="InterPro" id="IPR011545">
    <property type="entry name" value="DEAD/DEAH_box_helicase_dom"/>
</dbReference>
<proteinExistence type="inferred from homology"/>
<evidence type="ECO:0000256" key="8">
    <source>
        <dbReference type="ARBA" id="ARBA00022840"/>
    </source>
</evidence>
<keyword evidence="5" id="KW-0547">Nucleotide-binding</keyword>
<dbReference type="PROSITE" id="PS51192">
    <property type="entry name" value="HELICASE_ATP_BIND_1"/>
    <property type="match status" value="1"/>
</dbReference>
<keyword evidence="10" id="KW-0539">Nucleus</keyword>
<reference evidence="18 19" key="1">
    <citation type="journal article" date="2018" name="Gigascience">
        <title>Genomes of trombidid mites reveal novel predicted allergens and laterally-transferred genes associated with secondary metabolism.</title>
        <authorList>
            <person name="Dong X."/>
            <person name="Chaisiri K."/>
            <person name="Xia D."/>
            <person name="Armstrong S.D."/>
            <person name="Fang Y."/>
            <person name="Donnelly M.J."/>
            <person name="Kadowaki T."/>
            <person name="McGarry J.W."/>
            <person name="Darby A.C."/>
            <person name="Makepeace B.L."/>
        </authorList>
    </citation>
    <scope>NUCLEOTIDE SEQUENCE [LARGE SCALE GENOMIC DNA]</scope>
    <source>
        <strain evidence="18">UoL-UT</strain>
    </source>
</reference>
<dbReference type="PROSITE" id="PS51194">
    <property type="entry name" value="HELICASE_CTER"/>
    <property type="match status" value="1"/>
</dbReference>
<feature type="domain" description="DEAD-box RNA helicase Q" evidence="17">
    <location>
        <begin position="7"/>
        <end position="35"/>
    </location>
</feature>
<keyword evidence="7 18" id="KW-0347">Helicase</keyword>
<dbReference type="EMBL" id="NCKV01003760">
    <property type="protein sequence ID" value="RWS25387.1"/>
    <property type="molecule type" value="Genomic_DNA"/>
</dbReference>
<dbReference type="GO" id="GO:0016787">
    <property type="term" value="F:hydrolase activity"/>
    <property type="evidence" value="ECO:0007669"/>
    <property type="project" value="UniProtKB-KW"/>
</dbReference>
<dbReference type="GO" id="GO:0005524">
    <property type="term" value="F:ATP binding"/>
    <property type="evidence" value="ECO:0007669"/>
    <property type="project" value="UniProtKB-KW"/>
</dbReference>
<comment type="subcellular location">
    <subcellularLocation>
        <location evidence="1">Nucleus</location>
        <location evidence="1">Nucleolus</location>
    </subcellularLocation>
</comment>
<evidence type="ECO:0000313" key="18">
    <source>
        <dbReference type="EMBL" id="RWS25387.1"/>
    </source>
</evidence>
<dbReference type="Pfam" id="PF00271">
    <property type="entry name" value="Helicase_C"/>
    <property type="match status" value="1"/>
</dbReference>
<evidence type="ECO:0000259" key="16">
    <source>
        <dbReference type="PROSITE" id="PS51194"/>
    </source>
</evidence>
<feature type="domain" description="Helicase C-terminal" evidence="16">
    <location>
        <begin position="228"/>
        <end position="416"/>
    </location>
</feature>
<evidence type="ECO:0000256" key="6">
    <source>
        <dbReference type="ARBA" id="ARBA00022801"/>
    </source>
</evidence>
<evidence type="ECO:0000259" key="17">
    <source>
        <dbReference type="PROSITE" id="PS51195"/>
    </source>
</evidence>
<keyword evidence="4" id="KW-0698">rRNA processing</keyword>
<dbReference type="PANTHER" id="PTHR47959:SF21">
    <property type="entry name" value="DEAD-BOX HELICASE 56"/>
    <property type="match status" value="1"/>
</dbReference>
<dbReference type="SUPFAM" id="SSF52540">
    <property type="entry name" value="P-loop containing nucleoside triphosphate hydrolases"/>
    <property type="match status" value="1"/>
</dbReference>
<evidence type="ECO:0000256" key="4">
    <source>
        <dbReference type="ARBA" id="ARBA00022552"/>
    </source>
</evidence>
<dbReference type="Gene3D" id="3.40.50.300">
    <property type="entry name" value="P-loop containing nucleotide triphosphate hydrolases"/>
    <property type="match status" value="2"/>
</dbReference>
<comment type="caution">
    <text evidence="18">The sequence shown here is derived from an EMBL/GenBank/DDBJ whole genome shotgun (WGS) entry which is preliminary data.</text>
</comment>
<dbReference type="Pfam" id="PF00270">
    <property type="entry name" value="DEAD"/>
    <property type="match status" value="1"/>
</dbReference>
<feature type="region of interest" description="Disordered" evidence="14">
    <location>
        <begin position="506"/>
        <end position="552"/>
    </location>
</feature>
<dbReference type="SMART" id="SM00487">
    <property type="entry name" value="DEXDc"/>
    <property type="match status" value="1"/>
</dbReference>
<protein>
    <recommendedName>
        <fullName evidence="2">RNA helicase</fullName>
        <ecNumber evidence="2">3.6.4.13</ecNumber>
    </recommendedName>
</protein>